<reference evidence="13" key="2">
    <citation type="submission" date="2021-02" db="UniProtKB">
        <authorList>
            <consortium name="EnsemblMetazoa"/>
        </authorList>
    </citation>
    <scope>IDENTIFICATION</scope>
    <source>
        <strain evidence="13">JHB</strain>
    </source>
</reference>
<dbReference type="PANTHER" id="PTHR42643:SF33">
    <property type="entry name" value="GLUTAMATE RECEPTOR 2-LIKE PROTEIN"/>
    <property type="match status" value="1"/>
</dbReference>
<feature type="domain" description="Ionotropic glutamate receptor C-terminal" evidence="10">
    <location>
        <begin position="804"/>
        <end position="1063"/>
    </location>
</feature>
<dbReference type="InterPro" id="IPR057074">
    <property type="entry name" value="IR75A_N"/>
</dbReference>
<gene>
    <name evidence="13" type="primary">6034994</name>
    <name evidence="12" type="ORF">CpipJ_CPIJ003572</name>
</gene>
<dbReference type="InterPro" id="IPR052192">
    <property type="entry name" value="Insect_Ionotropic_Sensory_Rcpt"/>
</dbReference>
<dbReference type="EnsemblMetazoa" id="CPIJ003572-RA">
    <property type="protein sequence ID" value="CPIJ003572-PA"/>
    <property type="gene ID" value="CPIJ003572"/>
</dbReference>
<dbReference type="SUPFAM" id="SSF53850">
    <property type="entry name" value="Periplasmic binding protein-like II"/>
    <property type="match status" value="4"/>
</dbReference>
<dbReference type="eggNOG" id="KOG1052">
    <property type="taxonomic scope" value="Eukaryota"/>
</dbReference>
<keyword evidence="6 9" id="KW-0472">Membrane</keyword>
<feature type="transmembrane region" description="Helical" evidence="9">
    <location>
        <begin position="871"/>
        <end position="895"/>
    </location>
</feature>
<evidence type="ECO:0000256" key="6">
    <source>
        <dbReference type="ARBA" id="ARBA00023136"/>
    </source>
</evidence>
<dbReference type="GO" id="GO:0005886">
    <property type="term" value="C:plasma membrane"/>
    <property type="evidence" value="ECO:0007669"/>
    <property type="project" value="UniProtKB-SubCell"/>
</dbReference>
<proteinExistence type="inferred from homology"/>
<reference evidence="12" key="1">
    <citation type="submission" date="2007-03" db="EMBL/GenBank/DDBJ databases">
        <title>Annotation of Culex pipiens quinquefasciatus.</title>
        <authorList>
            <consortium name="The Broad Institute Genome Sequencing Platform"/>
            <person name="Atkinson P.W."/>
            <person name="Hemingway J."/>
            <person name="Christensen B.M."/>
            <person name="Higgs S."/>
            <person name="Kodira C."/>
            <person name="Hannick L."/>
            <person name="Megy K."/>
            <person name="O'Leary S."/>
            <person name="Pearson M."/>
            <person name="Haas B.J."/>
            <person name="Mauceli E."/>
            <person name="Wortman J.R."/>
            <person name="Lee N.H."/>
            <person name="Guigo R."/>
            <person name="Stanke M."/>
            <person name="Alvarado L."/>
            <person name="Amedeo P."/>
            <person name="Antoine C.H."/>
            <person name="Arensburger P."/>
            <person name="Bidwell S.L."/>
            <person name="Crawford M."/>
            <person name="Camaro F."/>
            <person name="Devon K."/>
            <person name="Engels R."/>
            <person name="Hammond M."/>
            <person name="Howarth C."/>
            <person name="Koehrsen M."/>
            <person name="Lawson D."/>
            <person name="Montgomery P."/>
            <person name="Nene V."/>
            <person name="Nusbaum C."/>
            <person name="Puiu D."/>
            <person name="Romero-Severson J."/>
            <person name="Severson D.W."/>
            <person name="Shumway M."/>
            <person name="Sisk P."/>
            <person name="Stolte C."/>
            <person name="Zeng Q."/>
            <person name="Eisenstadt E."/>
            <person name="Fraser-Liggett C."/>
            <person name="Strausberg R."/>
            <person name="Galagan J."/>
            <person name="Birren B."/>
            <person name="Collins F.H."/>
        </authorList>
    </citation>
    <scope>NUCLEOTIDE SEQUENCE [LARGE SCALE GENOMIC DNA]</scope>
    <source>
        <strain evidence="12">JHB</strain>
    </source>
</reference>
<keyword evidence="14" id="KW-1185">Reference proteome</keyword>
<accession>B0W956</accession>
<evidence type="ECO:0000256" key="8">
    <source>
        <dbReference type="ARBA" id="ARBA00023180"/>
    </source>
</evidence>
<dbReference type="HOGENOM" id="CLU_285170_0_0_1"/>
<keyword evidence="4 9" id="KW-0812">Transmembrane</keyword>
<keyword evidence="7 12" id="KW-0675">Receptor</keyword>
<comment type="subcellular location">
    <subcellularLocation>
        <location evidence="1">Cell membrane</location>
        <topology evidence="1">Multi-pass membrane protein</topology>
    </subcellularLocation>
</comment>
<sequence>MSIEEVAYNRDYFNILPNEYGFVNVSLGTALVKQGGHAFHCDTSYVNTWIMETFTDYEICELQEIELYPIRPLHMVLPKGSPLKEPFRVSIRLMMDTGLLQYYRRRFFLKRPPCSTDSFSTVQRTQNPLARELYEKKVLNSDVGFINVSLGVDLIKRGKHAFHCDTSYVNTWIMESFSDYGQCELQEIETYPTRPLQIVIPKGSPLKEPFRVSIRLMMDTGLVQYYRRKFFLKRPPCSTDSFATNTSYTMHWLYLLYLLFNTAHLARSFKFYPIIKEFSLREHVNPMLLFHCDQPDSVDLFKQLSEHFTGSLHSFDLDSHRFFTDHSRLMTTGHFRPSVLADLSCPKIEKLLEVCSENAYFNASYRWLFFSGSEIKASIDLLKKQNLNIDSRVTIAVETSEQRNDRTTPAPRGRCFYYTTCVDYGTDWFVRSDHRDRYGKRTKSAIALELYERKILPNKFGFVNVSTGIALVKGGGYAFHCETSYGNTWIIETFTGHEMCELQEIELYPLRAAHLILPKGSPLKEPFRVTLRLMMDTGVIQYFRRNARVHSHNTMKLQGVITLLLAHSVLGLFDVNLLEDYLRWKRLRVVVIFHCLDQNHGATVDLQCPPVSQLFDIISDHGYFNSSYHWLLYGETDSRNSASCLLDEQNLNIDAKVTLAVEINRTESGGYYDLYDVYSTFRRRGAKLNVTLVGNWSTGKSFQLASNQTEYERRIDFGGIWLKGAITVRIAWGIATSERDSHSGIIGQLASKEADLAINTLTYTKDRISIIDHTVTVAMSKMLLVFRHPKVTGNRNLFLRPFEVDAWMAVLGVIILASIVLFGNFCAESYKEYYDKEVHDNRSLVFLTVFGILCQQGFSSKTMFNSTRITLISTLIFSVLLYQFYSTFIVGYLLIIPPKTMTTLQHLLDSNLKVIVEDLGYNIDFLNQTKDPLATQLYRSKILNGENSFLNVSEGIARVQQGGYAFQCDTAYAYPLMKRTFTDKEICDLQETVLSPFRQMHLPLPKGSPFREMFRVTVRKIVESSVGFYQQKRFFCDKPKCAKSELEPIDVGMDNVSSLFIGMLVCLAGPPAVRWRTAKPLWRSASV</sequence>
<keyword evidence="5 9" id="KW-1133">Transmembrane helix</keyword>
<dbReference type="InParanoid" id="B0W956"/>
<evidence type="ECO:0000256" key="1">
    <source>
        <dbReference type="ARBA" id="ARBA00004651"/>
    </source>
</evidence>
<evidence type="ECO:0000256" key="5">
    <source>
        <dbReference type="ARBA" id="ARBA00022989"/>
    </source>
</evidence>
<dbReference type="PANTHER" id="PTHR42643">
    <property type="entry name" value="IONOTROPIC RECEPTOR 20A-RELATED"/>
    <property type="match status" value="1"/>
</dbReference>
<keyword evidence="3" id="KW-1003">Cell membrane</keyword>
<dbReference type="Gene3D" id="1.10.287.70">
    <property type="match status" value="1"/>
</dbReference>
<dbReference type="GO" id="GO:0015276">
    <property type="term" value="F:ligand-gated monoatomic ion channel activity"/>
    <property type="evidence" value="ECO:0007669"/>
    <property type="project" value="InterPro"/>
</dbReference>
<dbReference type="VEuPathDB" id="VectorBase:CQUJHB002174"/>
<comment type="similarity">
    <text evidence="2">Belongs to the glutamate-gated ion channel (TC 1.A.10.1) family.</text>
</comment>
<evidence type="ECO:0000313" key="12">
    <source>
        <dbReference type="EMBL" id="EDS39753.1"/>
    </source>
</evidence>
<evidence type="ECO:0000256" key="7">
    <source>
        <dbReference type="ARBA" id="ARBA00023170"/>
    </source>
</evidence>
<dbReference type="VEuPathDB" id="VectorBase:CQUJHB010492"/>
<dbReference type="AlphaFoldDB" id="B0W956"/>
<evidence type="ECO:0000256" key="2">
    <source>
        <dbReference type="ARBA" id="ARBA00008685"/>
    </source>
</evidence>
<feature type="domain" description="Ionotropic receptor 75a N-terminal" evidence="11">
    <location>
        <begin position="601"/>
        <end position="726"/>
    </location>
</feature>
<dbReference type="KEGG" id="cqu:CpipJ_CPIJ003572"/>
<evidence type="ECO:0000259" key="11">
    <source>
        <dbReference type="Pfam" id="PF24576"/>
    </source>
</evidence>
<dbReference type="Gene3D" id="3.40.190.10">
    <property type="entry name" value="Periplasmic binding protein-like II"/>
    <property type="match status" value="1"/>
</dbReference>
<organism>
    <name type="scientific">Culex quinquefasciatus</name>
    <name type="common">Southern house mosquito</name>
    <name type="synonym">Culex pungens</name>
    <dbReference type="NCBI Taxonomy" id="7176"/>
    <lineage>
        <taxon>Eukaryota</taxon>
        <taxon>Metazoa</taxon>
        <taxon>Ecdysozoa</taxon>
        <taxon>Arthropoda</taxon>
        <taxon>Hexapoda</taxon>
        <taxon>Insecta</taxon>
        <taxon>Pterygota</taxon>
        <taxon>Neoptera</taxon>
        <taxon>Endopterygota</taxon>
        <taxon>Diptera</taxon>
        <taxon>Nematocera</taxon>
        <taxon>Culicoidea</taxon>
        <taxon>Culicidae</taxon>
        <taxon>Culicinae</taxon>
        <taxon>Culicini</taxon>
        <taxon>Culex</taxon>
        <taxon>Culex</taxon>
    </lineage>
</organism>
<evidence type="ECO:0000313" key="14">
    <source>
        <dbReference type="Proteomes" id="UP000002320"/>
    </source>
</evidence>
<dbReference type="InterPro" id="IPR001320">
    <property type="entry name" value="Iontro_rcpt_C"/>
</dbReference>
<keyword evidence="8" id="KW-0325">Glycoprotein</keyword>
<evidence type="ECO:0000313" key="13">
    <source>
        <dbReference type="EnsemblMetazoa" id="CPIJ003572-PA"/>
    </source>
</evidence>
<dbReference type="VEuPathDB" id="VectorBase:CPIJ003572"/>
<protein>
    <submittedName>
        <fullName evidence="12">Ionotropic glutamate receptor</fullName>
    </submittedName>
</protein>
<dbReference type="Pfam" id="PF00060">
    <property type="entry name" value="Lig_chan"/>
    <property type="match status" value="1"/>
</dbReference>
<dbReference type="Proteomes" id="UP000002320">
    <property type="component" value="Unassembled WGS sequence"/>
</dbReference>
<dbReference type="GO" id="GO:0050906">
    <property type="term" value="P:detection of stimulus involved in sensory perception"/>
    <property type="evidence" value="ECO:0007669"/>
    <property type="project" value="UniProtKB-ARBA"/>
</dbReference>
<feature type="transmembrane region" description="Helical" evidence="9">
    <location>
        <begin position="804"/>
        <end position="823"/>
    </location>
</feature>
<evidence type="ECO:0000256" key="3">
    <source>
        <dbReference type="ARBA" id="ARBA00022475"/>
    </source>
</evidence>
<name>B0W956_CULQU</name>
<dbReference type="Pfam" id="PF24576">
    <property type="entry name" value="IR75A_N"/>
    <property type="match status" value="2"/>
</dbReference>
<evidence type="ECO:0000256" key="4">
    <source>
        <dbReference type="ARBA" id="ARBA00022692"/>
    </source>
</evidence>
<evidence type="ECO:0000256" key="9">
    <source>
        <dbReference type="SAM" id="Phobius"/>
    </source>
</evidence>
<feature type="domain" description="Ionotropic receptor 75a N-terminal" evidence="11">
    <location>
        <begin position="274"/>
        <end position="401"/>
    </location>
</feature>
<dbReference type="VEuPathDB" id="VectorBase:CQUJHB013862"/>
<evidence type="ECO:0000259" key="10">
    <source>
        <dbReference type="Pfam" id="PF00060"/>
    </source>
</evidence>
<dbReference type="OrthoDB" id="6424337at2759"/>
<dbReference type="EMBL" id="DS231862">
    <property type="protein sequence ID" value="EDS39753.1"/>
    <property type="molecule type" value="Genomic_DNA"/>
</dbReference>